<proteinExistence type="predicted"/>
<reference evidence="1" key="1">
    <citation type="submission" date="2021-06" db="EMBL/GenBank/DDBJ databases">
        <title>Parelaphostrongylus tenuis whole genome reference sequence.</title>
        <authorList>
            <person name="Garwood T.J."/>
            <person name="Larsen P.A."/>
            <person name="Fountain-Jones N.M."/>
            <person name="Garbe J.R."/>
            <person name="Macchietto M.G."/>
            <person name="Kania S.A."/>
            <person name="Gerhold R.W."/>
            <person name="Richards J.E."/>
            <person name="Wolf T.M."/>
        </authorList>
    </citation>
    <scope>NUCLEOTIDE SEQUENCE</scope>
    <source>
        <strain evidence="1">MNPRO001-30</strain>
        <tissue evidence="1">Meninges</tissue>
    </source>
</reference>
<dbReference type="AlphaFoldDB" id="A0AAD5MM57"/>
<sequence>MEIEQEWKRRMKNKTRIRSTTDVVVDAPIRGLVQRVQSPRLVIVHMAPNLMKDT</sequence>
<gene>
    <name evidence="1" type="ORF">KIN20_007373</name>
</gene>
<accession>A0AAD5MM57</accession>
<protein>
    <submittedName>
        <fullName evidence="1">Uncharacterized protein</fullName>
    </submittedName>
</protein>
<name>A0AAD5MM57_PARTN</name>
<organism evidence="1 2">
    <name type="scientific">Parelaphostrongylus tenuis</name>
    <name type="common">Meningeal worm</name>
    <dbReference type="NCBI Taxonomy" id="148309"/>
    <lineage>
        <taxon>Eukaryota</taxon>
        <taxon>Metazoa</taxon>
        <taxon>Ecdysozoa</taxon>
        <taxon>Nematoda</taxon>
        <taxon>Chromadorea</taxon>
        <taxon>Rhabditida</taxon>
        <taxon>Rhabditina</taxon>
        <taxon>Rhabditomorpha</taxon>
        <taxon>Strongyloidea</taxon>
        <taxon>Metastrongylidae</taxon>
        <taxon>Parelaphostrongylus</taxon>
    </lineage>
</organism>
<dbReference type="EMBL" id="JAHQIW010001061">
    <property type="protein sequence ID" value="KAJ1351382.1"/>
    <property type="molecule type" value="Genomic_DNA"/>
</dbReference>
<comment type="caution">
    <text evidence="1">The sequence shown here is derived from an EMBL/GenBank/DDBJ whole genome shotgun (WGS) entry which is preliminary data.</text>
</comment>
<dbReference type="Proteomes" id="UP001196413">
    <property type="component" value="Unassembled WGS sequence"/>
</dbReference>
<keyword evidence="2" id="KW-1185">Reference proteome</keyword>
<evidence type="ECO:0000313" key="2">
    <source>
        <dbReference type="Proteomes" id="UP001196413"/>
    </source>
</evidence>
<evidence type="ECO:0000313" key="1">
    <source>
        <dbReference type="EMBL" id="KAJ1351382.1"/>
    </source>
</evidence>